<evidence type="ECO:0000313" key="2">
    <source>
        <dbReference type="Proteomes" id="UP000215914"/>
    </source>
</evidence>
<dbReference type="EMBL" id="MNCJ02000332">
    <property type="protein sequence ID" value="KAF5754041.1"/>
    <property type="molecule type" value="Genomic_DNA"/>
</dbReference>
<dbReference type="Proteomes" id="UP000215914">
    <property type="component" value="Unassembled WGS sequence"/>
</dbReference>
<name>A0A9K3DHK0_HELAN</name>
<proteinExistence type="predicted"/>
<sequence length="63" mass="7216">MIGLFHQKHHHVLPVNLSEGIKVAAYVLRSPISHVLRSYVRRVKMKRELGVVWGDMRASTGPR</sequence>
<accession>A0A9K3DHK0</accession>
<dbReference type="AlphaFoldDB" id="A0A9K3DHK0"/>
<gene>
    <name evidence="1" type="ORF">HanXRQr2_Chr17g0786811</name>
</gene>
<organism evidence="1 2">
    <name type="scientific">Helianthus annuus</name>
    <name type="common">Common sunflower</name>
    <dbReference type="NCBI Taxonomy" id="4232"/>
    <lineage>
        <taxon>Eukaryota</taxon>
        <taxon>Viridiplantae</taxon>
        <taxon>Streptophyta</taxon>
        <taxon>Embryophyta</taxon>
        <taxon>Tracheophyta</taxon>
        <taxon>Spermatophyta</taxon>
        <taxon>Magnoliopsida</taxon>
        <taxon>eudicotyledons</taxon>
        <taxon>Gunneridae</taxon>
        <taxon>Pentapetalae</taxon>
        <taxon>asterids</taxon>
        <taxon>campanulids</taxon>
        <taxon>Asterales</taxon>
        <taxon>Asteraceae</taxon>
        <taxon>Asteroideae</taxon>
        <taxon>Heliantheae alliance</taxon>
        <taxon>Heliantheae</taxon>
        <taxon>Helianthus</taxon>
    </lineage>
</organism>
<dbReference type="Gramene" id="mRNA:HanXRQr2_Chr17g0786811">
    <property type="protein sequence ID" value="mRNA:HanXRQr2_Chr17g0786811"/>
    <property type="gene ID" value="HanXRQr2_Chr17g0786811"/>
</dbReference>
<keyword evidence="2" id="KW-1185">Reference proteome</keyword>
<protein>
    <submittedName>
        <fullName evidence="1">Uncharacterized protein</fullName>
    </submittedName>
</protein>
<reference evidence="1" key="1">
    <citation type="journal article" date="2017" name="Nature">
        <title>The sunflower genome provides insights into oil metabolism, flowering and Asterid evolution.</title>
        <authorList>
            <person name="Badouin H."/>
            <person name="Gouzy J."/>
            <person name="Grassa C.J."/>
            <person name="Murat F."/>
            <person name="Staton S.E."/>
            <person name="Cottret L."/>
            <person name="Lelandais-Briere C."/>
            <person name="Owens G.L."/>
            <person name="Carrere S."/>
            <person name="Mayjonade B."/>
            <person name="Legrand L."/>
            <person name="Gill N."/>
            <person name="Kane N.C."/>
            <person name="Bowers J.E."/>
            <person name="Hubner S."/>
            <person name="Bellec A."/>
            <person name="Berard A."/>
            <person name="Berges H."/>
            <person name="Blanchet N."/>
            <person name="Boniface M.C."/>
            <person name="Brunel D."/>
            <person name="Catrice O."/>
            <person name="Chaidir N."/>
            <person name="Claudel C."/>
            <person name="Donnadieu C."/>
            <person name="Faraut T."/>
            <person name="Fievet G."/>
            <person name="Helmstetter N."/>
            <person name="King M."/>
            <person name="Knapp S.J."/>
            <person name="Lai Z."/>
            <person name="Le Paslier M.C."/>
            <person name="Lippi Y."/>
            <person name="Lorenzon L."/>
            <person name="Mandel J.R."/>
            <person name="Marage G."/>
            <person name="Marchand G."/>
            <person name="Marquand E."/>
            <person name="Bret-Mestries E."/>
            <person name="Morien E."/>
            <person name="Nambeesan S."/>
            <person name="Nguyen T."/>
            <person name="Pegot-Espagnet P."/>
            <person name="Pouilly N."/>
            <person name="Raftis F."/>
            <person name="Sallet E."/>
            <person name="Schiex T."/>
            <person name="Thomas J."/>
            <person name="Vandecasteele C."/>
            <person name="Vares D."/>
            <person name="Vear F."/>
            <person name="Vautrin S."/>
            <person name="Crespi M."/>
            <person name="Mangin B."/>
            <person name="Burke J.M."/>
            <person name="Salse J."/>
            <person name="Munos S."/>
            <person name="Vincourt P."/>
            <person name="Rieseberg L.H."/>
            <person name="Langlade N.B."/>
        </authorList>
    </citation>
    <scope>NUCLEOTIDE SEQUENCE</scope>
    <source>
        <tissue evidence="1">Leaves</tissue>
    </source>
</reference>
<reference evidence="1" key="2">
    <citation type="submission" date="2020-06" db="EMBL/GenBank/DDBJ databases">
        <title>Helianthus annuus Genome sequencing and assembly Release 2.</title>
        <authorList>
            <person name="Gouzy J."/>
            <person name="Langlade N."/>
            <person name="Munos S."/>
        </authorList>
    </citation>
    <scope>NUCLEOTIDE SEQUENCE</scope>
    <source>
        <tissue evidence="1">Leaves</tissue>
    </source>
</reference>
<comment type="caution">
    <text evidence="1">The sequence shown here is derived from an EMBL/GenBank/DDBJ whole genome shotgun (WGS) entry which is preliminary data.</text>
</comment>
<evidence type="ECO:0000313" key="1">
    <source>
        <dbReference type="EMBL" id="KAF5754041.1"/>
    </source>
</evidence>